<dbReference type="Pfam" id="PF09527">
    <property type="entry name" value="ATPase_gene1"/>
    <property type="match status" value="1"/>
</dbReference>
<accession>A0A1J5P9X9</accession>
<dbReference type="AlphaFoldDB" id="A0A1J5P9X9"/>
<keyword evidence="2" id="KW-0472">Membrane</keyword>
<feature type="region of interest" description="Disordered" evidence="1">
    <location>
        <begin position="1"/>
        <end position="26"/>
    </location>
</feature>
<dbReference type="InterPro" id="IPR032820">
    <property type="entry name" value="ATPase_put"/>
</dbReference>
<keyword evidence="2" id="KW-1133">Transmembrane helix</keyword>
<evidence type="ECO:0000313" key="3">
    <source>
        <dbReference type="EMBL" id="OIQ64292.1"/>
    </source>
</evidence>
<reference evidence="3" key="1">
    <citation type="submission" date="2016-10" db="EMBL/GenBank/DDBJ databases">
        <title>Sequence of Gallionella enrichment culture.</title>
        <authorList>
            <person name="Poehlein A."/>
            <person name="Muehling M."/>
            <person name="Daniel R."/>
        </authorList>
    </citation>
    <scope>NUCLEOTIDE SEQUENCE</scope>
</reference>
<evidence type="ECO:0000256" key="1">
    <source>
        <dbReference type="SAM" id="MobiDB-lite"/>
    </source>
</evidence>
<feature type="compositionally biased region" description="Basic and acidic residues" evidence="1">
    <location>
        <begin position="1"/>
        <end position="21"/>
    </location>
</feature>
<dbReference type="NCBIfam" id="TIGR02230">
    <property type="entry name" value="ATPase_gene1"/>
    <property type="match status" value="1"/>
</dbReference>
<keyword evidence="2" id="KW-0812">Transmembrane</keyword>
<dbReference type="InterPro" id="IPR011744">
    <property type="entry name" value="ATPase_gene1"/>
</dbReference>
<dbReference type="EMBL" id="MLJW01008247">
    <property type="protein sequence ID" value="OIQ64292.1"/>
    <property type="molecule type" value="Genomic_DNA"/>
</dbReference>
<comment type="caution">
    <text evidence="3">The sequence shown here is derived from an EMBL/GenBank/DDBJ whole genome shotgun (WGS) entry which is preliminary data.</text>
</comment>
<name>A0A1J5P9X9_9ZZZZ</name>
<evidence type="ECO:0000256" key="2">
    <source>
        <dbReference type="SAM" id="Phobius"/>
    </source>
</evidence>
<feature type="transmembrane region" description="Helical" evidence="2">
    <location>
        <begin position="72"/>
        <end position="91"/>
    </location>
</feature>
<sequence length="97" mass="10867">MTPRHTEPGERDPLLKEVARRGERHRRVQSEGEASVARRLAQIGVLGWIIVVPTLLGIFAGRWLDRTFGSGLFFTAPLLILGLALGCWSAWKWMQSA</sequence>
<feature type="transmembrane region" description="Helical" evidence="2">
    <location>
        <begin position="40"/>
        <end position="60"/>
    </location>
</feature>
<proteinExistence type="predicted"/>
<protein>
    <submittedName>
        <fullName evidence="3">Putative F0F1-ATPase subunit</fullName>
    </submittedName>
</protein>
<organism evidence="3">
    <name type="scientific">mine drainage metagenome</name>
    <dbReference type="NCBI Taxonomy" id="410659"/>
    <lineage>
        <taxon>unclassified sequences</taxon>
        <taxon>metagenomes</taxon>
        <taxon>ecological metagenomes</taxon>
    </lineage>
</organism>
<gene>
    <name evidence="3" type="ORF">GALL_541580</name>
</gene>